<dbReference type="InterPro" id="IPR011990">
    <property type="entry name" value="TPR-like_helical_dom_sf"/>
</dbReference>
<evidence type="ECO:0000256" key="6">
    <source>
        <dbReference type="ARBA" id="ARBA00022892"/>
    </source>
</evidence>
<evidence type="ECO:0000256" key="3">
    <source>
        <dbReference type="ARBA" id="ARBA00008827"/>
    </source>
</evidence>
<evidence type="ECO:0000313" key="13">
    <source>
        <dbReference type="Proteomes" id="UP000275267"/>
    </source>
</evidence>
<keyword evidence="5" id="KW-0963">Cytoplasm</keyword>
<evidence type="ECO:0000256" key="1">
    <source>
        <dbReference type="ARBA" id="ARBA00004255"/>
    </source>
</evidence>
<keyword evidence="6" id="KW-0931">ER-Golgi transport</keyword>
<gene>
    <name evidence="12" type="ORF">C2845_PM15G21770</name>
</gene>
<dbReference type="Pfam" id="PF04733">
    <property type="entry name" value="Coatomer_E"/>
    <property type="match status" value="1"/>
</dbReference>
<dbReference type="GO" id="GO:0006890">
    <property type="term" value="P:retrograde vesicle-mediated transport, Golgi to endoplasmic reticulum"/>
    <property type="evidence" value="ECO:0007669"/>
    <property type="project" value="InterPro"/>
</dbReference>
<dbReference type="InterPro" id="IPR006822">
    <property type="entry name" value="Coatomer_esu"/>
</dbReference>
<evidence type="ECO:0000256" key="8">
    <source>
        <dbReference type="ARBA" id="ARBA00023034"/>
    </source>
</evidence>
<comment type="caution">
    <text evidence="12">The sequence shown here is derived from an EMBL/GenBank/DDBJ whole genome shotgun (WGS) entry which is preliminary data.</text>
</comment>
<dbReference type="GO" id="GO:0000139">
    <property type="term" value="C:Golgi membrane"/>
    <property type="evidence" value="ECO:0007669"/>
    <property type="project" value="UniProtKB-SubCell"/>
</dbReference>
<name>A0A3L6QBE9_PANMI</name>
<dbReference type="SUPFAM" id="SSF48452">
    <property type="entry name" value="TPR-like"/>
    <property type="match status" value="1"/>
</dbReference>
<evidence type="ECO:0000256" key="5">
    <source>
        <dbReference type="ARBA" id="ARBA00022490"/>
    </source>
</evidence>
<keyword evidence="7" id="KW-0653">Protein transport</keyword>
<proteinExistence type="inferred from homology"/>
<dbReference type="PANTHER" id="PTHR10805:SF0">
    <property type="entry name" value="COATOMER SUBUNIT EPSILON"/>
    <property type="match status" value="1"/>
</dbReference>
<dbReference type="AlphaFoldDB" id="A0A3L6QBE9"/>
<dbReference type="OrthoDB" id="1607208at2759"/>
<keyword evidence="4" id="KW-0813">Transport</keyword>
<dbReference type="PANTHER" id="PTHR10805">
    <property type="entry name" value="COATOMER SUBUNIT EPSILON"/>
    <property type="match status" value="1"/>
</dbReference>
<dbReference type="GO" id="GO:0006888">
    <property type="term" value="P:endoplasmic reticulum to Golgi vesicle-mediated transport"/>
    <property type="evidence" value="ECO:0007669"/>
    <property type="project" value="TreeGrafter"/>
</dbReference>
<sequence length="125" mass="13771">MLVISEIDSSAATSLQAVKLLALYLTGDKGGSKIREAYLIFQDFAEKYPMTGMVLNGKAVCCMHMGGFEEAETLLLEALNKDAKDPETLANLIVRNLHLGKPSSRFLWYDCVCLFSLCDCVCLLL</sequence>
<dbReference type="Proteomes" id="UP000275267">
    <property type="component" value="Unassembled WGS sequence"/>
</dbReference>
<keyword evidence="10" id="KW-0968">Cytoplasmic vesicle</keyword>
<dbReference type="GO" id="GO:0005198">
    <property type="term" value="F:structural molecule activity"/>
    <property type="evidence" value="ECO:0007669"/>
    <property type="project" value="InterPro"/>
</dbReference>
<evidence type="ECO:0000256" key="11">
    <source>
        <dbReference type="ARBA" id="ARBA00025582"/>
    </source>
</evidence>
<evidence type="ECO:0000256" key="9">
    <source>
        <dbReference type="ARBA" id="ARBA00023136"/>
    </source>
</evidence>
<evidence type="ECO:0000256" key="10">
    <source>
        <dbReference type="ARBA" id="ARBA00023329"/>
    </source>
</evidence>
<dbReference type="GO" id="GO:0030126">
    <property type="term" value="C:COPI vesicle coat"/>
    <property type="evidence" value="ECO:0007669"/>
    <property type="project" value="TreeGrafter"/>
</dbReference>
<keyword evidence="8" id="KW-0333">Golgi apparatus</keyword>
<comment type="function">
    <text evidence="11">The coatomer is a cytosolic protein complex that binds to dilysine motifs and reversibly associates with Golgi non-clathrin-coated vesicles, which further mediate biosynthetic protein transport from the ER, via the Golgi up to the trans Golgi network. The coatomer complex is required for budding from Golgi membranes, and is essential for the retrograde Golgi-to-ER transport of dilysine-tagged proteins.</text>
</comment>
<dbReference type="STRING" id="4540.A0A3L6QBE9"/>
<comment type="similarity">
    <text evidence="3">Belongs to the COPE family.</text>
</comment>
<organism evidence="12 13">
    <name type="scientific">Panicum miliaceum</name>
    <name type="common">Proso millet</name>
    <name type="synonym">Broomcorn millet</name>
    <dbReference type="NCBI Taxonomy" id="4540"/>
    <lineage>
        <taxon>Eukaryota</taxon>
        <taxon>Viridiplantae</taxon>
        <taxon>Streptophyta</taxon>
        <taxon>Embryophyta</taxon>
        <taxon>Tracheophyta</taxon>
        <taxon>Spermatophyta</taxon>
        <taxon>Magnoliopsida</taxon>
        <taxon>Liliopsida</taxon>
        <taxon>Poales</taxon>
        <taxon>Poaceae</taxon>
        <taxon>PACMAD clade</taxon>
        <taxon>Panicoideae</taxon>
        <taxon>Panicodae</taxon>
        <taxon>Paniceae</taxon>
        <taxon>Panicinae</taxon>
        <taxon>Panicum</taxon>
        <taxon>Panicum sect. Panicum</taxon>
    </lineage>
</organism>
<evidence type="ECO:0000256" key="2">
    <source>
        <dbReference type="ARBA" id="ARBA00004347"/>
    </source>
</evidence>
<dbReference type="GO" id="GO:0015031">
    <property type="term" value="P:protein transport"/>
    <property type="evidence" value="ECO:0007669"/>
    <property type="project" value="UniProtKB-KW"/>
</dbReference>
<evidence type="ECO:0008006" key="14">
    <source>
        <dbReference type="Google" id="ProtNLM"/>
    </source>
</evidence>
<accession>A0A3L6QBE9</accession>
<dbReference type="Gene3D" id="1.25.40.10">
    <property type="entry name" value="Tetratricopeptide repeat domain"/>
    <property type="match status" value="1"/>
</dbReference>
<protein>
    <recommendedName>
        <fullName evidence="14">Coatomer subunit epsilon-1-like</fullName>
    </recommendedName>
</protein>
<comment type="subcellular location">
    <subcellularLocation>
        <location evidence="2">Cytoplasmic vesicle</location>
        <location evidence="2">COPI-coated vesicle membrane</location>
        <topology evidence="2">Peripheral membrane protein</topology>
        <orientation evidence="2">Cytoplasmic side</orientation>
    </subcellularLocation>
    <subcellularLocation>
        <location evidence="1">Golgi apparatus membrane</location>
        <topology evidence="1">Peripheral membrane protein</topology>
        <orientation evidence="1">Cytoplasmic side</orientation>
    </subcellularLocation>
</comment>
<keyword evidence="13" id="KW-1185">Reference proteome</keyword>
<evidence type="ECO:0000256" key="4">
    <source>
        <dbReference type="ARBA" id="ARBA00022448"/>
    </source>
</evidence>
<evidence type="ECO:0000256" key="7">
    <source>
        <dbReference type="ARBA" id="ARBA00022927"/>
    </source>
</evidence>
<evidence type="ECO:0000313" key="12">
    <source>
        <dbReference type="EMBL" id="RLM75571.1"/>
    </source>
</evidence>
<keyword evidence="9" id="KW-0472">Membrane</keyword>
<dbReference type="EMBL" id="PQIB02000013">
    <property type="protein sequence ID" value="RLM75571.1"/>
    <property type="molecule type" value="Genomic_DNA"/>
</dbReference>
<dbReference type="GO" id="GO:0006891">
    <property type="term" value="P:intra-Golgi vesicle-mediated transport"/>
    <property type="evidence" value="ECO:0007669"/>
    <property type="project" value="TreeGrafter"/>
</dbReference>
<reference evidence="13" key="1">
    <citation type="journal article" date="2019" name="Nat. Commun.">
        <title>The genome of broomcorn millet.</title>
        <authorList>
            <person name="Zou C."/>
            <person name="Miki D."/>
            <person name="Li D."/>
            <person name="Tang Q."/>
            <person name="Xiao L."/>
            <person name="Rajput S."/>
            <person name="Deng P."/>
            <person name="Jia W."/>
            <person name="Huang R."/>
            <person name="Zhang M."/>
            <person name="Sun Y."/>
            <person name="Hu J."/>
            <person name="Fu X."/>
            <person name="Schnable P.S."/>
            <person name="Li F."/>
            <person name="Zhang H."/>
            <person name="Feng B."/>
            <person name="Zhu X."/>
            <person name="Liu R."/>
            <person name="Schnable J.C."/>
            <person name="Zhu J.-K."/>
            <person name="Zhang H."/>
        </authorList>
    </citation>
    <scope>NUCLEOTIDE SEQUENCE [LARGE SCALE GENOMIC DNA]</scope>
</reference>